<organism evidence="1 2">
    <name type="scientific">Tritrichomonas musculus</name>
    <dbReference type="NCBI Taxonomy" id="1915356"/>
    <lineage>
        <taxon>Eukaryota</taxon>
        <taxon>Metamonada</taxon>
        <taxon>Parabasalia</taxon>
        <taxon>Tritrichomonadida</taxon>
        <taxon>Tritrichomonadidae</taxon>
        <taxon>Tritrichomonas</taxon>
    </lineage>
</organism>
<sequence>MITVKKVTHIDKLLKKTFVKHNAHQQIIGVDIEQFNDPEFSDINDQESIIESFNFQIEIIKRMRVNNINGQEDSTNIQYEFDFPSKQTLIDIMTNLYNAIATKLIPIEFLINPLIFLFLDKILLNNVFQKDELMVNKVCIIYMSLSLYDYFELMDSVINKYPIFLLNSTNGQILIGETEEEIFIITISNLLLDEESRKKLITLEIHIIIFKTLIQSSILSPLFQSCLDYISNLINFLDSEEKDSQFFKDLIMFLIESIISNFPVKLMQDSSYENDNNHNEDKAITILISELKILSILYDKLIEFGLYSGIENCINILFNLANSNHKYFCISEHLFEIMRLTAIYTKNKFSLFSDPSFLNSFFNIYKNSSIKAKIQGVDLLIILSPLISENISFFQTVLQDFQDSTSDSNFQFWEHICSFAISILSNAPLSKKRELMNQTLIEIIINALETRVFLNPILNLLISLKQSDPDFWDEFLIENDIISTVSDFKDNDFDETNQYDQESIRLIRILTDE</sequence>
<dbReference type="Proteomes" id="UP001470230">
    <property type="component" value="Unassembled WGS sequence"/>
</dbReference>
<dbReference type="EMBL" id="JAPFFF010000001">
    <property type="protein sequence ID" value="KAK8900623.1"/>
    <property type="molecule type" value="Genomic_DNA"/>
</dbReference>
<proteinExistence type="predicted"/>
<keyword evidence="2" id="KW-1185">Reference proteome</keyword>
<gene>
    <name evidence="1" type="ORF">M9Y10_002952</name>
</gene>
<dbReference type="InterPro" id="IPR016024">
    <property type="entry name" value="ARM-type_fold"/>
</dbReference>
<evidence type="ECO:0000313" key="2">
    <source>
        <dbReference type="Proteomes" id="UP001470230"/>
    </source>
</evidence>
<comment type="caution">
    <text evidence="1">The sequence shown here is derived from an EMBL/GenBank/DDBJ whole genome shotgun (WGS) entry which is preliminary data.</text>
</comment>
<evidence type="ECO:0000313" key="1">
    <source>
        <dbReference type="EMBL" id="KAK8900623.1"/>
    </source>
</evidence>
<protein>
    <submittedName>
        <fullName evidence="1">Uncharacterized protein</fullName>
    </submittedName>
</protein>
<accession>A0ABR2LBA9</accession>
<name>A0ABR2LBA9_9EUKA</name>
<reference evidence="1 2" key="1">
    <citation type="submission" date="2024-04" db="EMBL/GenBank/DDBJ databases">
        <title>Tritrichomonas musculus Genome.</title>
        <authorList>
            <person name="Alves-Ferreira E."/>
            <person name="Grigg M."/>
            <person name="Lorenzi H."/>
            <person name="Galac M."/>
        </authorList>
    </citation>
    <scope>NUCLEOTIDE SEQUENCE [LARGE SCALE GENOMIC DNA]</scope>
    <source>
        <strain evidence="1 2">EAF2021</strain>
    </source>
</reference>
<dbReference type="SUPFAM" id="SSF48371">
    <property type="entry name" value="ARM repeat"/>
    <property type="match status" value="1"/>
</dbReference>